<protein>
    <recommendedName>
        <fullName evidence="7">Microtubule-associated protein</fullName>
    </recommendedName>
</protein>
<feature type="domain" description="MAP2/Tau projection" evidence="9">
    <location>
        <begin position="957"/>
        <end position="1400"/>
    </location>
</feature>
<feature type="compositionally biased region" description="Low complexity" evidence="8">
    <location>
        <begin position="10"/>
        <end position="23"/>
    </location>
</feature>
<feature type="region of interest" description="Disordered" evidence="8">
    <location>
        <begin position="345"/>
        <end position="460"/>
    </location>
</feature>
<organism evidence="10 11">
    <name type="scientific">Cyprinus carpio carpio</name>
    <dbReference type="NCBI Taxonomy" id="630221"/>
    <lineage>
        <taxon>Eukaryota</taxon>
        <taxon>Metazoa</taxon>
        <taxon>Chordata</taxon>
        <taxon>Craniata</taxon>
        <taxon>Vertebrata</taxon>
        <taxon>Euteleostomi</taxon>
        <taxon>Actinopterygii</taxon>
        <taxon>Neopterygii</taxon>
        <taxon>Teleostei</taxon>
        <taxon>Ostariophysi</taxon>
        <taxon>Cypriniformes</taxon>
        <taxon>Cyprinidae</taxon>
        <taxon>Cyprininae</taxon>
        <taxon>Cyprinus</taxon>
    </lineage>
</organism>
<feature type="region of interest" description="Disordered" evidence="8">
    <location>
        <begin position="948"/>
        <end position="1165"/>
    </location>
</feature>
<feature type="compositionally biased region" description="Acidic residues" evidence="8">
    <location>
        <begin position="203"/>
        <end position="222"/>
    </location>
</feature>
<dbReference type="InterPro" id="IPR013588">
    <property type="entry name" value="MAP2_projctn"/>
</dbReference>
<feature type="compositionally biased region" description="Low complexity" evidence="8">
    <location>
        <begin position="586"/>
        <end position="595"/>
    </location>
</feature>
<feature type="compositionally biased region" description="Basic and acidic residues" evidence="8">
    <location>
        <begin position="857"/>
        <end position="895"/>
    </location>
</feature>
<dbReference type="Pfam" id="PF08377">
    <property type="entry name" value="MAP2_projctn"/>
    <property type="match status" value="2"/>
</dbReference>
<feature type="compositionally biased region" description="Basic and acidic residues" evidence="8">
    <location>
        <begin position="302"/>
        <end position="315"/>
    </location>
</feature>
<feature type="domain" description="MAP2/Tau projection" evidence="9">
    <location>
        <begin position="417"/>
        <end position="709"/>
    </location>
</feature>
<dbReference type="InterPro" id="IPR027324">
    <property type="entry name" value="MAP2/MAP4/Tau"/>
</dbReference>
<dbReference type="Ensembl" id="ENSCCRT00000157879.1">
    <property type="protein sequence ID" value="ENSCCRP00000159339.1"/>
    <property type="gene ID" value="ENSCCRG00000030747.2"/>
</dbReference>
<feature type="region of interest" description="Disordered" evidence="8">
    <location>
        <begin position="1192"/>
        <end position="1538"/>
    </location>
</feature>
<feature type="compositionally biased region" description="Acidic residues" evidence="8">
    <location>
        <begin position="1213"/>
        <end position="1230"/>
    </location>
</feature>
<feature type="compositionally biased region" description="Basic and acidic residues" evidence="8">
    <location>
        <begin position="948"/>
        <end position="974"/>
    </location>
</feature>
<keyword evidence="2 7" id="KW-0963">Cytoplasm</keyword>
<feature type="region of interest" description="Disordered" evidence="8">
    <location>
        <begin position="769"/>
        <end position="895"/>
    </location>
</feature>
<keyword evidence="6 7" id="KW-0206">Cytoskeleton</keyword>
<dbReference type="PANTHER" id="PTHR11501">
    <property type="entry name" value="MICROTUBULE-ASSOCIATED PROTEIN"/>
    <property type="match status" value="1"/>
</dbReference>
<evidence type="ECO:0000256" key="2">
    <source>
        <dbReference type="ARBA" id="ARBA00022490"/>
    </source>
</evidence>
<feature type="compositionally biased region" description="Basic and acidic residues" evidence="8">
    <location>
        <begin position="1291"/>
        <end position="1302"/>
    </location>
</feature>
<feature type="compositionally biased region" description="Polar residues" evidence="8">
    <location>
        <begin position="385"/>
        <end position="397"/>
    </location>
</feature>
<dbReference type="GO" id="GO:0005874">
    <property type="term" value="C:microtubule"/>
    <property type="evidence" value="ECO:0007669"/>
    <property type="project" value="UniProtKB-KW"/>
</dbReference>
<keyword evidence="3" id="KW-0597">Phosphoprotein</keyword>
<feature type="compositionally biased region" description="Basic and acidic residues" evidence="8">
    <location>
        <begin position="1334"/>
        <end position="1353"/>
    </location>
</feature>
<sequence>MADGRQPEDSGPQWSSPGAQGSSSPGGHGENGFSSTYRTCQPGGAHSGSAASYTKENGFNGDLTSGHAVTAEQVSARIVQEVTAEAVAVLKGEQELHPDTAVRLPSVEDSANLPPSPPPSPAAEHFGPLDQDVGDEEEAGPLRRFQNSRERCKFLAPSISVSVPEDDPYHSDEEYYEHPLFSPEWTRSGSRPPGQAAAFRQIEEEETIESLSAAEEEEEETSEAAATAAALEEEEEEEQWSGEEPEQEPPSELLQRAEVIGEAQTLPGLQAEVHTQAATAADEATNGKAEEAGGQESPAEAVKMEAERPDSERTDPIGMDFTESAMHLDDELPSYQSLARDADMPESPFARTCPMEDFGVPPSDQGHAKGPCKAPNEKPDVQSGAVKQSLTETCDSSNIHEVKQGQIEDKQMEITKEEDMKDKSGMSAYFETTTIKTDASGSQGEGYYELSTKSEEQKDSVADLPLPEISYSTLAQTHSLEVQPDLPKSSADTLHTALPVDRRDDCRLSPGKLALEQRSYSLNITIGAMDHGDAQGRPRIFSPLATDIMSHTSGSLDESADYLPVTTPSVEKLPQFPPVILETTASTTTPLSSPPQETVTDVKTSPQSESPESPVQAKSCYKNGTVMAPDLPEMLDLAGTRSRLTSDNTDSEIMRRKSVPMDMSSLVSDSLAHLFKGDQGQMATKREMQLEEQGYCVFSEYSGPMPSPADLHSPMDSSPQIFNTVISEEKETGLVAFGQQECPSTEDLKPTEVVTPQVKQECASTEDLKPTEVVTPQAKQECPSTEDLKPTEVVTPQVKQECPSTEDLKPTEVVTPQVKQECPSTEDLKPTEVVTPQAKPEEEKPKNEESSEIESTPSEKPHVETKQEDSDLLKTEHLEETKSPALPDNEKGQLDKQAETFITPKVTVTLEEARPDLDAGFKLAAETEAEIADYERQIRKLEMEDRPLSVEEERELQELREKVKNKPDLVHQEAYEEVDAEDAYQLTGAAKDRIARPIRPSPASSVESATDEEKMHVSDTEKPRSPGEKESLKTDPNRLSPVGSFEKYFREERPSEQEVKQKDSVQPLKEKVAEEKPQSAPSKTDEAPLDTTVTQEVEEEVELAEEPDEVIPEPKPALNVEEKPVVDKTEPDEVVVEKEEEKVFEKEHVEDEEILEGAKAAEDTVEPRAAIESVVTVEDDFITVVQTIDESEVSGHSVRFSAPPEEEHPQLLQEEEEEDESVEMAQEVEMEAPSLEEALDVPEPVEPPVCPAKEIEVPESEAPTQSYDEYKDETTIDDSILDSSWVDTQDDDKSMATEKIEPLPRVMSPVKKPHAEKPAKQRAKGGRTKGRITTPERKPVRKEPVPIQKDEMKKKKAVIRKAELTKKSDIQTCSPSRKSVLKATVRHPRPTQHHACVKRKPTVSADGRLPFSVARHSRDRASDGGSRSPEKRSSLPRPASILTRRPQMADHEESSTSITSSGSTAPRRPTSFRTEVKAEHRTGRSHSMTGVETARSRSARSGTSTPRTPGSTAITPGTPPSYSCRTPGTPHTPGTPKSLSLLSQEKKVAIIRTPPKSPATTPKQLRIINQPLPDLKNVKSKIGSIDNIKYQPKGGQVQIQSKKIDLSHVTSKCGSLDNIRHRPGGGNVRIESVKLDFREKAHAKVGSLENAHHTPGGGHVQIESHKLMFRDVAKARVDHGAEIVIETLRLSGGTSPHRHSHMSSSGSINMLESPQLATLADDVTAALAKQGL</sequence>
<feature type="compositionally biased region" description="Basic and acidic residues" evidence="8">
    <location>
        <begin position="1047"/>
        <end position="1077"/>
    </location>
</feature>
<feature type="compositionally biased region" description="Basic residues" evidence="8">
    <location>
        <begin position="1384"/>
        <end position="1401"/>
    </location>
</feature>
<feature type="compositionally biased region" description="Basic and acidic residues" evidence="8">
    <location>
        <begin position="839"/>
        <end position="849"/>
    </location>
</feature>
<name>A0A9J8BN24_CYPCA</name>
<evidence type="ECO:0000313" key="11">
    <source>
        <dbReference type="Proteomes" id="UP001108240"/>
    </source>
</evidence>
<dbReference type="PROSITE" id="PS00229">
    <property type="entry name" value="TAU_MAP_1"/>
    <property type="match status" value="1"/>
</dbReference>
<dbReference type="GO" id="GO:0000226">
    <property type="term" value="P:microtubule cytoskeleton organization"/>
    <property type="evidence" value="ECO:0007669"/>
    <property type="project" value="TreeGrafter"/>
</dbReference>
<feature type="compositionally biased region" description="Acidic residues" evidence="8">
    <location>
        <begin position="231"/>
        <end position="249"/>
    </location>
</feature>
<dbReference type="PANTHER" id="PTHR11501:SF15">
    <property type="entry name" value="MICROTUBULE-ASSOCIATED PROTEIN 2"/>
    <property type="match status" value="1"/>
</dbReference>
<feature type="compositionally biased region" description="Low complexity" evidence="8">
    <location>
        <begin position="1526"/>
        <end position="1536"/>
    </location>
</feature>
<feature type="region of interest" description="Disordered" evidence="8">
    <location>
        <begin position="181"/>
        <end position="318"/>
    </location>
</feature>
<evidence type="ECO:0000256" key="7">
    <source>
        <dbReference type="RuleBase" id="RU000686"/>
    </source>
</evidence>
<dbReference type="Proteomes" id="UP001108240">
    <property type="component" value="Unplaced"/>
</dbReference>
<dbReference type="InterPro" id="IPR001084">
    <property type="entry name" value="MAP_tubulin-bd_rpt"/>
</dbReference>
<comment type="subcellular location">
    <subcellularLocation>
        <location evidence="1 7">Cytoplasm</location>
        <location evidence="1 7">Cytoskeleton</location>
    </subcellularLocation>
</comment>
<evidence type="ECO:0000256" key="4">
    <source>
        <dbReference type="ARBA" id="ARBA00022701"/>
    </source>
</evidence>
<evidence type="ECO:0000256" key="6">
    <source>
        <dbReference type="ARBA" id="ARBA00023212"/>
    </source>
</evidence>
<feature type="region of interest" description="Disordered" evidence="8">
    <location>
        <begin position="586"/>
        <end position="617"/>
    </location>
</feature>
<evidence type="ECO:0000256" key="8">
    <source>
        <dbReference type="SAM" id="MobiDB-lite"/>
    </source>
</evidence>
<evidence type="ECO:0000313" key="10">
    <source>
        <dbReference type="Ensembl" id="ENSCCRP00000159339.1"/>
    </source>
</evidence>
<feature type="compositionally biased region" description="Basic residues" evidence="8">
    <location>
        <begin position="1320"/>
        <end position="1330"/>
    </location>
</feature>
<feature type="compositionally biased region" description="Basic and acidic residues" evidence="8">
    <location>
        <begin position="1360"/>
        <end position="1369"/>
    </location>
</feature>
<evidence type="ECO:0000259" key="9">
    <source>
        <dbReference type="Pfam" id="PF08377"/>
    </source>
</evidence>
<reference evidence="10" key="2">
    <citation type="submission" date="2025-09" db="UniProtKB">
        <authorList>
            <consortium name="Ensembl"/>
        </authorList>
    </citation>
    <scope>IDENTIFICATION</scope>
</reference>
<feature type="compositionally biased region" description="Basic and acidic residues" evidence="8">
    <location>
        <begin position="398"/>
        <end position="424"/>
    </location>
</feature>
<feature type="region of interest" description="Disordered" evidence="8">
    <location>
        <begin position="92"/>
        <end position="147"/>
    </location>
</feature>
<evidence type="ECO:0000256" key="3">
    <source>
        <dbReference type="ARBA" id="ARBA00022553"/>
    </source>
</evidence>
<feature type="compositionally biased region" description="Basic and acidic residues" evidence="8">
    <location>
        <begin position="1011"/>
        <end position="1036"/>
    </location>
</feature>
<feature type="compositionally biased region" description="Acidic residues" evidence="8">
    <location>
        <begin position="1096"/>
        <end position="1111"/>
    </location>
</feature>
<feature type="compositionally biased region" description="Low complexity" evidence="8">
    <location>
        <begin position="1455"/>
        <end position="1464"/>
    </location>
</feature>
<feature type="region of interest" description="Disordered" evidence="8">
    <location>
        <begin position="1"/>
        <end position="65"/>
    </location>
</feature>
<evidence type="ECO:0000256" key="5">
    <source>
        <dbReference type="ARBA" id="ARBA00022737"/>
    </source>
</evidence>
<proteinExistence type="predicted"/>
<keyword evidence="5" id="KW-0677">Repeat</keyword>
<keyword evidence="11" id="KW-1185">Reference proteome</keyword>
<dbReference type="GeneTree" id="ENSGT00940000156597"/>
<evidence type="ECO:0000256" key="1">
    <source>
        <dbReference type="ARBA" id="ARBA00004245"/>
    </source>
</evidence>
<accession>A0A9J8BN24</accession>
<keyword evidence="4 7" id="KW-0493">Microtubule</keyword>
<feature type="compositionally biased region" description="Basic and acidic residues" evidence="8">
    <location>
        <begin position="1120"/>
        <end position="1149"/>
    </location>
</feature>
<dbReference type="Pfam" id="PF00418">
    <property type="entry name" value="Tubulin-binding"/>
    <property type="match status" value="3"/>
</dbReference>
<reference evidence="10" key="1">
    <citation type="submission" date="2025-08" db="UniProtKB">
        <authorList>
            <consortium name="Ensembl"/>
        </authorList>
    </citation>
    <scope>IDENTIFICATION</scope>
</reference>
<dbReference type="GO" id="GO:0008017">
    <property type="term" value="F:microtubule binding"/>
    <property type="evidence" value="ECO:0007669"/>
    <property type="project" value="InterPro"/>
</dbReference>
<feature type="compositionally biased region" description="Polar residues" evidence="8">
    <location>
        <begin position="430"/>
        <end position="442"/>
    </location>
</feature>
<dbReference type="GO" id="GO:0031175">
    <property type="term" value="P:neuron projection development"/>
    <property type="evidence" value="ECO:0007669"/>
    <property type="project" value="TreeGrafter"/>
</dbReference>
<dbReference type="PROSITE" id="PS51491">
    <property type="entry name" value="TAU_MAP_2"/>
    <property type="match status" value="3"/>
</dbReference>
<dbReference type="GO" id="GO:0043005">
    <property type="term" value="C:neuron projection"/>
    <property type="evidence" value="ECO:0007669"/>
    <property type="project" value="TreeGrafter"/>
</dbReference>
<feature type="compositionally biased region" description="Low complexity" evidence="8">
    <location>
        <begin position="1499"/>
        <end position="1512"/>
    </location>
</feature>
<feature type="compositionally biased region" description="Low complexity" evidence="8">
    <location>
        <begin position="605"/>
        <end position="614"/>
    </location>
</feature>